<dbReference type="EMBL" id="KV748249">
    <property type="protein sequence ID" value="OCK88054.1"/>
    <property type="molecule type" value="Genomic_DNA"/>
</dbReference>
<protein>
    <submittedName>
        <fullName evidence="1">Uncharacterized protein</fullName>
    </submittedName>
</protein>
<organism evidence="1 2">
    <name type="scientific">Cenococcum geophilum 1.58</name>
    <dbReference type="NCBI Taxonomy" id="794803"/>
    <lineage>
        <taxon>Eukaryota</taxon>
        <taxon>Fungi</taxon>
        <taxon>Dikarya</taxon>
        <taxon>Ascomycota</taxon>
        <taxon>Pezizomycotina</taxon>
        <taxon>Dothideomycetes</taxon>
        <taxon>Pleosporomycetidae</taxon>
        <taxon>Gloniales</taxon>
        <taxon>Gloniaceae</taxon>
        <taxon>Cenococcum</taxon>
    </lineage>
</organism>
<name>A0ACC8EP64_9PEZI</name>
<proteinExistence type="predicted"/>
<accession>A0ACC8EP64</accession>
<evidence type="ECO:0000313" key="1">
    <source>
        <dbReference type="EMBL" id="OCK88054.1"/>
    </source>
</evidence>
<dbReference type="Proteomes" id="UP000250078">
    <property type="component" value="Unassembled WGS sequence"/>
</dbReference>
<sequence length="209" mass="23044">MTERGLEEHELKAFGLFRQAKDPEWPPAPNNAEGKASGQDSLEPSEVLLPLRPIHIELNQASRPFDLFLEATKSLPMGSCSSRIAPEPKVPCQVSTHRRGRARVITFGGLSVCLLESSQSPFPPAGRIHHPQLPWPSLESTRHKMGDHRANDGPITSTVSRRPSIHGPVLSMRWDRGDLRLQNGRSSTGFGGNTWQTHPVTAMSSLQEP</sequence>
<gene>
    <name evidence="1" type="ORF">K441DRAFT_682081</name>
</gene>
<reference evidence="1 2" key="1">
    <citation type="journal article" date="2016" name="Nat. Commun.">
        <title>Ectomycorrhizal ecology is imprinted in the genome of the dominant symbiotic fungus Cenococcum geophilum.</title>
        <authorList>
            <consortium name="DOE Joint Genome Institute"/>
            <person name="Peter M."/>
            <person name="Kohler A."/>
            <person name="Ohm R.A."/>
            <person name="Kuo A."/>
            <person name="Krutzmann J."/>
            <person name="Morin E."/>
            <person name="Arend M."/>
            <person name="Barry K.W."/>
            <person name="Binder M."/>
            <person name="Choi C."/>
            <person name="Clum A."/>
            <person name="Copeland A."/>
            <person name="Grisel N."/>
            <person name="Haridas S."/>
            <person name="Kipfer T."/>
            <person name="LaButti K."/>
            <person name="Lindquist E."/>
            <person name="Lipzen A."/>
            <person name="Maire R."/>
            <person name="Meier B."/>
            <person name="Mihaltcheva S."/>
            <person name="Molinier V."/>
            <person name="Murat C."/>
            <person name="Poggeler S."/>
            <person name="Quandt C.A."/>
            <person name="Sperisen C."/>
            <person name="Tritt A."/>
            <person name="Tisserant E."/>
            <person name="Crous P.W."/>
            <person name="Henrissat B."/>
            <person name="Nehls U."/>
            <person name="Egli S."/>
            <person name="Spatafora J.W."/>
            <person name="Grigoriev I.V."/>
            <person name="Martin F.M."/>
        </authorList>
    </citation>
    <scope>NUCLEOTIDE SEQUENCE [LARGE SCALE GENOMIC DNA]</scope>
    <source>
        <strain evidence="1 2">1.58</strain>
    </source>
</reference>
<evidence type="ECO:0000313" key="2">
    <source>
        <dbReference type="Proteomes" id="UP000250078"/>
    </source>
</evidence>
<keyword evidence="2" id="KW-1185">Reference proteome</keyword>